<keyword evidence="2" id="KW-1185">Reference proteome</keyword>
<proteinExistence type="predicted"/>
<dbReference type="Proteomes" id="UP001058290">
    <property type="component" value="Chromosome"/>
</dbReference>
<organism evidence="1 2">
    <name type="scientific">Comamonas squillarum</name>
    <dbReference type="NCBI Taxonomy" id="2977320"/>
    <lineage>
        <taxon>Bacteria</taxon>
        <taxon>Pseudomonadati</taxon>
        <taxon>Pseudomonadota</taxon>
        <taxon>Betaproteobacteria</taxon>
        <taxon>Burkholderiales</taxon>
        <taxon>Comamonadaceae</taxon>
        <taxon>Comamonas</taxon>
    </lineage>
</organism>
<accession>A0ABY6A1C0</accession>
<sequence>MTTPDPSREADRYQDGAWYWVEREVWANEPKRIAPAMYKADCDAWYSCEFSGIPTRQLKVLETIQRTPSRPQAYRMLVPDVDIVRPDDEYLSDDTTTWEPVGRSIFVGMPHVRAFKPGRRKIEGST</sequence>
<protein>
    <submittedName>
        <fullName evidence="1">Uncharacterized protein</fullName>
    </submittedName>
</protein>
<dbReference type="RefSeq" id="WP_260719878.1">
    <property type="nucleotide sequence ID" value="NZ_CP104377.1"/>
</dbReference>
<name>A0ABY6A1C0_9BURK</name>
<evidence type="ECO:0000313" key="1">
    <source>
        <dbReference type="EMBL" id="UXC20067.1"/>
    </source>
</evidence>
<gene>
    <name evidence="1" type="ORF">N4T19_08145</name>
</gene>
<reference evidence="1" key="1">
    <citation type="submission" date="2022-09" db="EMBL/GenBank/DDBJ databases">
        <title>Bacterial diversity in gut of crayfish and pufferfish.</title>
        <authorList>
            <person name="Huang Y."/>
        </authorList>
    </citation>
    <scope>NUCLEOTIDE SEQUENCE</scope>
    <source>
        <strain evidence="1">PR12</strain>
    </source>
</reference>
<dbReference type="EMBL" id="CP104377">
    <property type="protein sequence ID" value="UXC20067.1"/>
    <property type="molecule type" value="Genomic_DNA"/>
</dbReference>
<evidence type="ECO:0000313" key="2">
    <source>
        <dbReference type="Proteomes" id="UP001058290"/>
    </source>
</evidence>